<comment type="caution">
    <text evidence="2">The sequence shown here is derived from an EMBL/GenBank/DDBJ whole genome shotgun (WGS) entry which is preliminary data.</text>
</comment>
<dbReference type="EMBL" id="VTWT01000001">
    <property type="protein sequence ID" value="KAA9345760.1"/>
    <property type="molecule type" value="Genomic_DNA"/>
</dbReference>
<dbReference type="Proteomes" id="UP000326570">
    <property type="component" value="Unassembled WGS sequence"/>
</dbReference>
<dbReference type="Gene3D" id="3.40.50.11200">
    <property type="match status" value="1"/>
</dbReference>
<sequence length="169" mass="19535">MSYKDKTYIIFDGDKDKWAYARMKGWKALEHIDFNFEDAHSEYTLTSNANNEYYIKGKLKKRFANACQVVVLIGESTKNLYKYVRWEIEVAQDLGLPIIAVNLDGSKLQNNKTCPPIIRDTYTVHIPFKMKIIKYALDNFPKEFKGKKSNSSNGGRIYPESVYQSLGLN</sequence>
<proteinExistence type="predicted"/>
<gene>
    <name evidence="2" type="ORF">F0P94_01355</name>
</gene>
<evidence type="ECO:0000313" key="3">
    <source>
        <dbReference type="Proteomes" id="UP000326570"/>
    </source>
</evidence>
<evidence type="ECO:0000313" key="2">
    <source>
        <dbReference type="EMBL" id="KAA9345760.1"/>
    </source>
</evidence>
<organism evidence="2 3">
    <name type="scientific">Adhaeribacter soli</name>
    <dbReference type="NCBI Taxonomy" id="2607655"/>
    <lineage>
        <taxon>Bacteria</taxon>
        <taxon>Pseudomonadati</taxon>
        <taxon>Bacteroidota</taxon>
        <taxon>Cytophagia</taxon>
        <taxon>Cytophagales</taxon>
        <taxon>Hymenobacteraceae</taxon>
        <taxon>Adhaeribacter</taxon>
    </lineage>
</organism>
<dbReference type="AlphaFoldDB" id="A0A5N1J4Z0"/>
<dbReference type="RefSeq" id="WP_150901903.1">
    <property type="nucleotide sequence ID" value="NZ_VTWT01000001.1"/>
</dbReference>
<keyword evidence="3" id="KW-1185">Reference proteome</keyword>
<name>A0A5N1J4Z0_9BACT</name>
<dbReference type="SUPFAM" id="SSF52206">
    <property type="entry name" value="Hypothetical protein MTH538"/>
    <property type="match status" value="1"/>
</dbReference>
<dbReference type="InterPro" id="IPR015032">
    <property type="entry name" value="ThsB__TIR-like_domain"/>
</dbReference>
<dbReference type="Pfam" id="PF08937">
    <property type="entry name" value="ThsB_TIR"/>
    <property type="match status" value="1"/>
</dbReference>
<dbReference type="InterPro" id="IPR036490">
    <property type="entry name" value="ThsB_TIR-like_sf"/>
</dbReference>
<reference evidence="2 3" key="1">
    <citation type="submission" date="2019-09" db="EMBL/GenBank/DDBJ databases">
        <title>Genome sequence of Adhaeribacter sp. M2.</title>
        <authorList>
            <person name="Srinivasan S."/>
        </authorList>
    </citation>
    <scope>NUCLEOTIDE SEQUENCE [LARGE SCALE GENOMIC DNA]</scope>
    <source>
        <strain evidence="2 3">M2</strain>
    </source>
</reference>
<accession>A0A5N1J4Z0</accession>
<feature type="domain" description="Thoeris protein ThsB TIR-like" evidence="1">
    <location>
        <begin position="8"/>
        <end position="106"/>
    </location>
</feature>
<evidence type="ECO:0000259" key="1">
    <source>
        <dbReference type="Pfam" id="PF08937"/>
    </source>
</evidence>
<protein>
    <recommendedName>
        <fullName evidence="1">Thoeris protein ThsB TIR-like domain-containing protein</fullName>
    </recommendedName>
</protein>